<gene>
    <name evidence="1" type="ORF">SAMN05216559_1841</name>
</gene>
<evidence type="ECO:0000313" key="2">
    <source>
        <dbReference type="Proteomes" id="UP000199062"/>
    </source>
</evidence>
<evidence type="ECO:0000313" key="1">
    <source>
        <dbReference type="EMBL" id="SFR97373.1"/>
    </source>
</evidence>
<name>A0A1I6L1J6_9EURY</name>
<proteinExistence type="predicted"/>
<protein>
    <submittedName>
        <fullName evidence="1">Uncharacterized protein</fullName>
    </submittedName>
</protein>
<dbReference type="OrthoDB" id="185449at2157"/>
<dbReference type="Pfam" id="PF20509">
    <property type="entry name" value="DUF6735"/>
    <property type="match status" value="1"/>
</dbReference>
<dbReference type="AlphaFoldDB" id="A0A1I6L1J6"/>
<dbReference type="InterPro" id="IPR046622">
    <property type="entry name" value="DUF6735"/>
</dbReference>
<accession>A0A1I6L1J6</accession>
<reference evidence="1 2" key="1">
    <citation type="submission" date="2016-10" db="EMBL/GenBank/DDBJ databases">
        <authorList>
            <person name="de Groot N.N."/>
        </authorList>
    </citation>
    <scope>NUCLEOTIDE SEQUENCE [LARGE SCALE GENOMIC DNA]</scope>
    <source>
        <strain evidence="1 2">CGMCC 1.10457</strain>
    </source>
</reference>
<dbReference type="Proteomes" id="UP000199062">
    <property type="component" value="Unassembled WGS sequence"/>
</dbReference>
<dbReference type="EMBL" id="FOZK01000002">
    <property type="protein sequence ID" value="SFR97373.1"/>
    <property type="molecule type" value="Genomic_DNA"/>
</dbReference>
<keyword evidence="2" id="KW-1185">Reference proteome</keyword>
<dbReference type="RefSeq" id="WP_089816079.1">
    <property type="nucleotide sequence ID" value="NZ_FOZK01000002.1"/>
</dbReference>
<sequence length="208" mass="23586">MAHRALVAYERPDGRYNLHYSHEGAYKLRLATDITAETPFGGTVPSSDQRNRLELMLEVKSDGAGIAVDSGRYRATPVEMEPNAIALTLETICAERLYYLTHEAFYVVDREFDVTAYRTFSFAMDHVAHRTNEGATVGNGALVPVRWNDGEPVGDGILRGRLRALRSITRDMLDRDVFDEDEARTYMIEKLQAWVHDDAEIHVHRDTT</sequence>
<organism evidence="1 2">
    <name type="scientific">Halomicrobium zhouii</name>
    <dbReference type="NCBI Taxonomy" id="767519"/>
    <lineage>
        <taxon>Archaea</taxon>
        <taxon>Methanobacteriati</taxon>
        <taxon>Methanobacteriota</taxon>
        <taxon>Stenosarchaea group</taxon>
        <taxon>Halobacteria</taxon>
        <taxon>Halobacteriales</taxon>
        <taxon>Haloarculaceae</taxon>
        <taxon>Halomicrobium</taxon>
    </lineage>
</organism>